<protein>
    <submittedName>
        <fullName evidence="1">Uncharacterized protein</fullName>
    </submittedName>
</protein>
<organism evidence="1">
    <name type="scientific">Menopon gallinae</name>
    <name type="common">poultry shaft louse</name>
    <dbReference type="NCBI Taxonomy" id="328185"/>
    <lineage>
        <taxon>Eukaryota</taxon>
        <taxon>Metazoa</taxon>
        <taxon>Ecdysozoa</taxon>
        <taxon>Arthropoda</taxon>
        <taxon>Hexapoda</taxon>
        <taxon>Insecta</taxon>
        <taxon>Pterygota</taxon>
        <taxon>Neoptera</taxon>
        <taxon>Paraneoptera</taxon>
        <taxon>Psocodea</taxon>
        <taxon>Troctomorpha</taxon>
        <taxon>Phthiraptera</taxon>
        <taxon>Amblycera</taxon>
        <taxon>Menoponidae</taxon>
        <taxon>Menopon</taxon>
    </lineage>
</organism>
<comment type="caution">
    <text evidence="1">The sequence shown here is derived from an EMBL/GenBank/DDBJ whole genome shotgun (WGS) entry which is preliminary data.</text>
</comment>
<reference evidence="1" key="1">
    <citation type="journal article" date="2024" name="Gigascience">
        <title>Chromosome-level genome of the poultry shaft louse Menopon gallinae provides insight into the host-switching and adaptive evolution of parasitic lice.</title>
        <authorList>
            <person name="Xu Y."/>
            <person name="Ma L."/>
            <person name="Liu S."/>
            <person name="Liang Y."/>
            <person name="Liu Q."/>
            <person name="He Z."/>
            <person name="Tian L."/>
            <person name="Duan Y."/>
            <person name="Cai W."/>
            <person name="Li H."/>
            <person name="Song F."/>
        </authorList>
    </citation>
    <scope>NUCLEOTIDE SEQUENCE</scope>
    <source>
        <strain evidence="1">Cailab_2023a</strain>
    </source>
</reference>
<evidence type="ECO:0000313" key="1">
    <source>
        <dbReference type="EMBL" id="KAL0273424.1"/>
    </source>
</evidence>
<proteinExistence type="predicted"/>
<name>A0AAW2HU72_9NEOP</name>
<dbReference type="AlphaFoldDB" id="A0AAW2HU72"/>
<gene>
    <name evidence="1" type="ORF">PYX00_006088</name>
</gene>
<sequence>MKGWKGCLCPLERVGSMTRYYFQQEDETDNGKGICRRLRMDGVDVPSTWKAVPDLQQQVLWMDAEILAVGKNKHRTWFVGRASDGDRMSIRFSMLYAAAVLLMTMKDG</sequence>
<dbReference type="EMBL" id="JARGDH010000003">
    <property type="protein sequence ID" value="KAL0273424.1"/>
    <property type="molecule type" value="Genomic_DNA"/>
</dbReference>
<accession>A0AAW2HU72</accession>